<dbReference type="Proteomes" id="UP000886998">
    <property type="component" value="Unassembled WGS sequence"/>
</dbReference>
<comment type="caution">
    <text evidence="1">The sequence shown here is derived from an EMBL/GenBank/DDBJ whole genome shotgun (WGS) entry which is preliminary data.</text>
</comment>
<dbReference type="AlphaFoldDB" id="A0A8X6WS24"/>
<organism evidence="1 2">
    <name type="scientific">Trichonephila inaurata madagascariensis</name>
    <dbReference type="NCBI Taxonomy" id="2747483"/>
    <lineage>
        <taxon>Eukaryota</taxon>
        <taxon>Metazoa</taxon>
        <taxon>Ecdysozoa</taxon>
        <taxon>Arthropoda</taxon>
        <taxon>Chelicerata</taxon>
        <taxon>Arachnida</taxon>
        <taxon>Araneae</taxon>
        <taxon>Araneomorphae</taxon>
        <taxon>Entelegynae</taxon>
        <taxon>Araneoidea</taxon>
        <taxon>Nephilidae</taxon>
        <taxon>Trichonephila</taxon>
        <taxon>Trichonephila inaurata</taxon>
    </lineage>
</organism>
<gene>
    <name evidence="1" type="ORF">TNIN_273451</name>
</gene>
<sequence>MLVRRWLLRGALTTEPPLRQWRVARSWLTVKGGFGKGRRLMQRPLDEGDTQGNRSADTMWQRKWEVKLQGAQARQNLEICR</sequence>
<keyword evidence="2" id="KW-1185">Reference proteome</keyword>
<protein>
    <submittedName>
        <fullName evidence="1">Uncharacterized protein</fullName>
    </submittedName>
</protein>
<evidence type="ECO:0000313" key="1">
    <source>
        <dbReference type="EMBL" id="GFY40298.1"/>
    </source>
</evidence>
<reference evidence="1" key="1">
    <citation type="submission" date="2020-08" db="EMBL/GenBank/DDBJ databases">
        <title>Multicomponent nature underlies the extraordinary mechanical properties of spider dragline silk.</title>
        <authorList>
            <person name="Kono N."/>
            <person name="Nakamura H."/>
            <person name="Mori M."/>
            <person name="Yoshida Y."/>
            <person name="Ohtoshi R."/>
            <person name="Malay A.D."/>
            <person name="Moran D.A.P."/>
            <person name="Tomita M."/>
            <person name="Numata K."/>
            <person name="Arakawa K."/>
        </authorList>
    </citation>
    <scope>NUCLEOTIDE SEQUENCE</scope>
</reference>
<dbReference type="EMBL" id="BMAV01001817">
    <property type="protein sequence ID" value="GFY40298.1"/>
    <property type="molecule type" value="Genomic_DNA"/>
</dbReference>
<accession>A0A8X6WS24</accession>
<evidence type="ECO:0000313" key="2">
    <source>
        <dbReference type="Proteomes" id="UP000886998"/>
    </source>
</evidence>
<name>A0A8X6WS24_9ARAC</name>
<proteinExistence type="predicted"/>